<organism evidence="11 12">
    <name type="scientific">Oleiharenicola lentus</name>
    <dbReference type="NCBI Taxonomy" id="2508720"/>
    <lineage>
        <taxon>Bacteria</taxon>
        <taxon>Pseudomonadati</taxon>
        <taxon>Verrucomicrobiota</taxon>
        <taxon>Opitutia</taxon>
        <taxon>Opitutales</taxon>
        <taxon>Opitutaceae</taxon>
        <taxon>Oleiharenicola</taxon>
    </lineage>
</organism>
<keyword evidence="8 9" id="KW-0961">Cell wall biogenesis/degradation</keyword>
<protein>
    <submittedName>
        <fullName evidence="11">Murein L,D-transpeptidase</fullName>
    </submittedName>
</protein>
<evidence type="ECO:0000256" key="3">
    <source>
        <dbReference type="ARBA" id="ARBA00022676"/>
    </source>
</evidence>
<dbReference type="GO" id="GO:0071972">
    <property type="term" value="F:peptidoglycan L,D-transpeptidase activity"/>
    <property type="evidence" value="ECO:0007669"/>
    <property type="project" value="TreeGrafter"/>
</dbReference>
<dbReference type="Gene3D" id="2.40.440.10">
    <property type="entry name" value="L,D-transpeptidase catalytic domain-like"/>
    <property type="match status" value="1"/>
</dbReference>
<dbReference type="GO" id="GO:0008360">
    <property type="term" value="P:regulation of cell shape"/>
    <property type="evidence" value="ECO:0007669"/>
    <property type="project" value="UniProtKB-UniRule"/>
</dbReference>
<dbReference type="PROSITE" id="PS52029">
    <property type="entry name" value="LD_TPASE"/>
    <property type="match status" value="1"/>
</dbReference>
<reference evidence="11 12" key="1">
    <citation type="submission" date="2019-01" db="EMBL/GenBank/DDBJ databases">
        <title>Lacunisphaera sp. strain TWA-58.</title>
        <authorList>
            <person name="Chen W.-M."/>
        </authorList>
    </citation>
    <scope>NUCLEOTIDE SEQUENCE [LARGE SCALE GENOMIC DNA]</scope>
    <source>
        <strain evidence="11 12">TWA-58</strain>
    </source>
</reference>
<comment type="caution">
    <text evidence="11">The sequence shown here is derived from an EMBL/GenBank/DDBJ whole genome shotgun (WGS) entry which is preliminary data.</text>
</comment>
<evidence type="ECO:0000256" key="5">
    <source>
        <dbReference type="ARBA" id="ARBA00022801"/>
    </source>
</evidence>
<dbReference type="PANTHER" id="PTHR30582">
    <property type="entry name" value="L,D-TRANSPEPTIDASE"/>
    <property type="match status" value="1"/>
</dbReference>
<dbReference type="EMBL" id="SDHX01000001">
    <property type="protein sequence ID" value="RXK56973.1"/>
    <property type="molecule type" value="Genomic_DNA"/>
</dbReference>
<dbReference type="AlphaFoldDB" id="A0A4Q1CCU1"/>
<feature type="active site" description="Nucleophile" evidence="9">
    <location>
        <position position="154"/>
    </location>
</feature>
<dbReference type="GO" id="GO:0018104">
    <property type="term" value="P:peptidoglycan-protein cross-linking"/>
    <property type="evidence" value="ECO:0007669"/>
    <property type="project" value="TreeGrafter"/>
</dbReference>
<gene>
    <name evidence="11" type="ORF">ESB00_10585</name>
</gene>
<keyword evidence="6 9" id="KW-0133">Cell shape</keyword>
<sequence length="179" mass="19705">MERTKEKCAALGLKPTSRLITVSIAQQLLGFYRDGCLVKSHVISTSLRPPSNIKDSLGTPRGLHEITEKIGAGQPPGIVFKARVATGKHFSELGADEQARNLITTRILRLRGLEPGHNAGTNATGQVVDTFDRYVYIHGTNHEDRLGQPFSAGCVEMSNLGILELFEEVRVRDLVWIED</sequence>
<dbReference type="PANTHER" id="PTHR30582:SF24">
    <property type="entry name" value="L,D-TRANSPEPTIDASE ERFK_SRFK-RELATED"/>
    <property type="match status" value="1"/>
</dbReference>
<dbReference type="GO" id="GO:0071555">
    <property type="term" value="P:cell wall organization"/>
    <property type="evidence" value="ECO:0007669"/>
    <property type="project" value="UniProtKB-UniRule"/>
</dbReference>
<keyword evidence="3" id="KW-0328">Glycosyltransferase</keyword>
<comment type="pathway">
    <text evidence="1 9">Cell wall biogenesis; peptidoglycan biosynthesis.</text>
</comment>
<evidence type="ECO:0000259" key="10">
    <source>
        <dbReference type="PROSITE" id="PS52029"/>
    </source>
</evidence>
<comment type="similarity">
    <text evidence="2">Belongs to the YkuD family.</text>
</comment>
<dbReference type="InterPro" id="IPR038063">
    <property type="entry name" value="Transpep_catalytic_dom"/>
</dbReference>
<dbReference type="OrthoDB" id="9787225at2"/>
<dbReference type="CDD" id="cd16913">
    <property type="entry name" value="YkuD_like"/>
    <property type="match status" value="1"/>
</dbReference>
<keyword evidence="4" id="KW-0808">Transferase</keyword>
<keyword evidence="12" id="KW-1185">Reference proteome</keyword>
<feature type="domain" description="L,D-TPase catalytic" evidence="10">
    <location>
        <begin position="18"/>
        <end position="178"/>
    </location>
</feature>
<dbReference type="SUPFAM" id="SSF141523">
    <property type="entry name" value="L,D-transpeptidase catalytic domain-like"/>
    <property type="match status" value="1"/>
</dbReference>
<feature type="active site" description="Proton donor/acceptor" evidence="9">
    <location>
        <position position="138"/>
    </location>
</feature>
<evidence type="ECO:0000256" key="1">
    <source>
        <dbReference type="ARBA" id="ARBA00004752"/>
    </source>
</evidence>
<dbReference type="Pfam" id="PF03734">
    <property type="entry name" value="YkuD"/>
    <property type="match status" value="1"/>
</dbReference>
<keyword evidence="5" id="KW-0378">Hydrolase</keyword>
<evidence type="ECO:0000256" key="6">
    <source>
        <dbReference type="ARBA" id="ARBA00022960"/>
    </source>
</evidence>
<evidence type="ECO:0000256" key="4">
    <source>
        <dbReference type="ARBA" id="ARBA00022679"/>
    </source>
</evidence>
<keyword evidence="7 9" id="KW-0573">Peptidoglycan synthesis</keyword>
<accession>A0A4Q1CCU1</accession>
<evidence type="ECO:0000256" key="7">
    <source>
        <dbReference type="ARBA" id="ARBA00022984"/>
    </source>
</evidence>
<dbReference type="InterPro" id="IPR005490">
    <property type="entry name" value="LD_TPept_cat_dom"/>
</dbReference>
<evidence type="ECO:0000313" key="12">
    <source>
        <dbReference type="Proteomes" id="UP000290218"/>
    </source>
</evidence>
<evidence type="ECO:0000256" key="9">
    <source>
        <dbReference type="PROSITE-ProRule" id="PRU01373"/>
    </source>
</evidence>
<dbReference type="InterPro" id="IPR050979">
    <property type="entry name" value="LD-transpeptidase"/>
</dbReference>
<evidence type="ECO:0000313" key="11">
    <source>
        <dbReference type="EMBL" id="RXK56973.1"/>
    </source>
</evidence>
<name>A0A4Q1CCU1_9BACT</name>
<evidence type="ECO:0000256" key="2">
    <source>
        <dbReference type="ARBA" id="ARBA00005992"/>
    </source>
</evidence>
<dbReference type="GO" id="GO:0016757">
    <property type="term" value="F:glycosyltransferase activity"/>
    <property type="evidence" value="ECO:0007669"/>
    <property type="project" value="UniProtKB-KW"/>
</dbReference>
<dbReference type="Proteomes" id="UP000290218">
    <property type="component" value="Unassembled WGS sequence"/>
</dbReference>
<dbReference type="UniPathway" id="UPA00219"/>
<evidence type="ECO:0000256" key="8">
    <source>
        <dbReference type="ARBA" id="ARBA00023316"/>
    </source>
</evidence>
<proteinExistence type="inferred from homology"/>
<dbReference type="GO" id="GO:0005576">
    <property type="term" value="C:extracellular region"/>
    <property type="evidence" value="ECO:0007669"/>
    <property type="project" value="TreeGrafter"/>
</dbReference>